<dbReference type="PANTHER" id="PTHR45033:SF2">
    <property type="entry name" value="ZINC-TYPE ALCOHOL DEHYDROGENASE-LIKE PROTEIN C1773.06C"/>
    <property type="match status" value="1"/>
</dbReference>
<dbReference type="Gene3D" id="3.40.50.720">
    <property type="entry name" value="NAD(P)-binding Rossmann-like Domain"/>
    <property type="match status" value="1"/>
</dbReference>
<organism evidence="1 2">
    <name type="scientific">Agrobacterium larrymoorei</name>
    <dbReference type="NCBI Taxonomy" id="160699"/>
    <lineage>
        <taxon>Bacteria</taxon>
        <taxon>Pseudomonadati</taxon>
        <taxon>Pseudomonadota</taxon>
        <taxon>Alphaproteobacteria</taxon>
        <taxon>Hyphomicrobiales</taxon>
        <taxon>Rhizobiaceae</taxon>
        <taxon>Rhizobium/Agrobacterium group</taxon>
        <taxon>Agrobacterium</taxon>
    </lineage>
</organism>
<dbReference type="Gene3D" id="3.90.180.10">
    <property type="entry name" value="Medium-chain alcohol dehydrogenases, catalytic domain"/>
    <property type="match status" value="1"/>
</dbReference>
<dbReference type="InterPro" id="IPR052711">
    <property type="entry name" value="Zinc_ADH-like"/>
</dbReference>
<evidence type="ECO:0008006" key="3">
    <source>
        <dbReference type="Google" id="ProtNLM"/>
    </source>
</evidence>
<geneLocation type="plasmid" evidence="1 2">
    <name>pTiAF3.44</name>
</geneLocation>
<dbReference type="RefSeq" id="WP_157835814.1">
    <property type="nucleotide sequence ID" value="NZ_CP039694.1"/>
</dbReference>
<evidence type="ECO:0000313" key="1">
    <source>
        <dbReference type="EMBL" id="QYA10124.1"/>
    </source>
</evidence>
<dbReference type="SUPFAM" id="SSF51735">
    <property type="entry name" value="NAD(P)-binding Rossmann-fold domains"/>
    <property type="match status" value="1"/>
</dbReference>
<evidence type="ECO:0000313" key="2">
    <source>
        <dbReference type="Proteomes" id="UP000826513"/>
    </source>
</evidence>
<gene>
    <name evidence="1" type="ORF">J5285_23195</name>
</gene>
<dbReference type="EMBL" id="CP072169">
    <property type="protein sequence ID" value="QYA10124.1"/>
    <property type="molecule type" value="Genomic_DNA"/>
</dbReference>
<keyword evidence="1" id="KW-0614">Plasmid</keyword>
<name>A0ABX8T9Z9_9HYPH</name>
<sequence>MTSILRRDWAVGPPTLDQGWGLESPDEEGVLAEYVVLRAERIAAAPKTLTLEEANGLPCAALTAWTALNGNRPYLKPVGKGDKVLATGTGAVALFSVLFAQTVRAKAVVTTSRDNKSVQVHALGAVDVINYKTIQIGARWCSKVLADSIGSSMPPVARNWIKLSPPLHQVHR</sequence>
<accession>A0ABX8T9Z9</accession>
<keyword evidence="2" id="KW-1185">Reference proteome</keyword>
<dbReference type="Proteomes" id="UP000826513">
    <property type="component" value="Plasmid pTiAF3.44"/>
</dbReference>
<dbReference type="InterPro" id="IPR036291">
    <property type="entry name" value="NAD(P)-bd_dom_sf"/>
</dbReference>
<dbReference type="PANTHER" id="PTHR45033">
    <property type="match status" value="1"/>
</dbReference>
<reference evidence="1 2" key="1">
    <citation type="submission" date="2021-03" db="EMBL/GenBank/DDBJ databases">
        <title>Rapid diversification of plasmids in a genus of pathogenic and nitrogen fixing bacteria.</title>
        <authorList>
            <person name="Weisberg A.J."/>
            <person name="Miller M."/>
            <person name="Ream W."/>
            <person name="Grunwald N.J."/>
            <person name="Chang J.H."/>
        </authorList>
    </citation>
    <scope>NUCLEOTIDE SEQUENCE [LARGE SCALE GENOMIC DNA]</scope>
    <source>
        <strain evidence="1 2">AF3.44</strain>
        <plasmid evidence="1 2">pTiAF3.44</plasmid>
    </source>
</reference>
<proteinExistence type="predicted"/>
<protein>
    <recommendedName>
        <fullName evidence="3">Alcohol dehydrogenase-like C-terminal domain-containing protein</fullName>
    </recommendedName>
</protein>